<sequence length="434" mass="51831">MINVAQFKPNQFSIQFKHPYQQAIQFAQLQFETITIDAKTFRKFKPPLGEGSEGIVSKGQNVQTNENVAIKEYKSINKNELQAIQAIQRYKFKNIIGIIGVQERQNGLPVVVMEFAHGEFYQYMQTPQYQNLSYEEKNLCFIQMMEGLEQLHQLGLFHRDVKPENFVYVKGPTNEITIKLIDFGLVKENKENMFQTSKVGTPYYMAPEVFGNQNNSYDKSVDIWSLGAIWYELLTNDTFFQGNRQEEIFYKIVNISQEEINRQIQQNDSIKEKEKHFIKSMLQKVPSQRIQLKEVIQFYLNQFVTDLESFIKELQKKKREGLSEKLQNQQIKIRNELNQFKQISLDNVKKANQTEFKRKLKQFKEIERIEEKEVIKMQFYNQKEEEQKKIENLIYEKLLINDSQINQKIFKNQMIFQKKWKKKWMKQKRSLKNI</sequence>
<dbReference type="InterPro" id="IPR000719">
    <property type="entry name" value="Prot_kinase_dom"/>
</dbReference>
<evidence type="ECO:0000313" key="4">
    <source>
        <dbReference type="Proteomes" id="UP000000600"/>
    </source>
</evidence>
<keyword evidence="1" id="KW-0175">Coiled coil</keyword>
<accession>A0BKC9</accession>
<feature type="coiled-coil region" evidence="1">
    <location>
        <begin position="300"/>
        <end position="339"/>
    </location>
</feature>
<dbReference type="HOGENOM" id="CLU_632331_0_0_1"/>
<dbReference type="GO" id="GO:0005524">
    <property type="term" value="F:ATP binding"/>
    <property type="evidence" value="ECO:0007669"/>
    <property type="project" value="InterPro"/>
</dbReference>
<dbReference type="GO" id="GO:0005516">
    <property type="term" value="F:calmodulin binding"/>
    <property type="evidence" value="ECO:0000318"/>
    <property type="project" value="GO_Central"/>
</dbReference>
<protein>
    <recommendedName>
        <fullName evidence="2">Protein kinase domain-containing protein</fullName>
    </recommendedName>
</protein>
<dbReference type="PROSITE" id="PS00108">
    <property type="entry name" value="PROTEIN_KINASE_ST"/>
    <property type="match status" value="1"/>
</dbReference>
<dbReference type="SMART" id="SM00220">
    <property type="entry name" value="S_TKc"/>
    <property type="match status" value="1"/>
</dbReference>
<keyword evidence="4" id="KW-1185">Reference proteome</keyword>
<dbReference type="GO" id="GO:0004683">
    <property type="term" value="F:calcium/calmodulin-dependent protein kinase activity"/>
    <property type="evidence" value="ECO:0000318"/>
    <property type="project" value="GO_Central"/>
</dbReference>
<dbReference type="Proteomes" id="UP000000600">
    <property type="component" value="Unassembled WGS sequence"/>
</dbReference>
<evidence type="ECO:0000259" key="2">
    <source>
        <dbReference type="PROSITE" id="PS50011"/>
    </source>
</evidence>
<dbReference type="GO" id="GO:0005737">
    <property type="term" value="C:cytoplasm"/>
    <property type="evidence" value="ECO:0000318"/>
    <property type="project" value="GO_Central"/>
</dbReference>
<proteinExistence type="predicted"/>
<dbReference type="OMA" id="QFETITI"/>
<dbReference type="Gene3D" id="1.10.510.10">
    <property type="entry name" value="Transferase(Phosphotransferase) domain 1"/>
    <property type="match status" value="1"/>
</dbReference>
<dbReference type="eggNOG" id="KOG0665">
    <property type="taxonomic scope" value="Eukaryota"/>
</dbReference>
<evidence type="ECO:0000256" key="1">
    <source>
        <dbReference type="SAM" id="Coils"/>
    </source>
</evidence>
<gene>
    <name evidence="3" type="ORF">GSPATT00029627001</name>
</gene>
<dbReference type="EMBL" id="CT868000">
    <property type="protein sequence ID" value="CAK58996.1"/>
    <property type="molecule type" value="Genomic_DNA"/>
</dbReference>
<dbReference type="OrthoDB" id="10252171at2759"/>
<dbReference type="GO" id="GO:0009931">
    <property type="term" value="F:calcium-dependent protein serine/threonine kinase activity"/>
    <property type="evidence" value="ECO:0000318"/>
    <property type="project" value="GO_Central"/>
</dbReference>
<dbReference type="AlphaFoldDB" id="A0BKC9"/>
<dbReference type="STRING" id="5888.A0BKC9"/>
<dbReference type="InterPro" id="IPR011009">
    <property type="entry name" value="Kinase-like_dom_sf"/>
</dbReference>
<dbReference type="PANTHER" id="PTHR44167:SF24">
    <property type="entry name" value="SERINE_THREONINE-PROTEIN KINASE CHK2"/>
    <property type="match status" value="1"/>
</dbReference>
<dbReference type="GO" id="GO:0005634">
    <property type="term" value="C:nucleus"/>
    <property type="evidence" value="ECO:0000318"/>
    <property type="project" value="GO_Central"/>
</dbReference>
<dbReference type="GO" id="GO:0035556">
    <property type="term" value="P:intracellular signal transduction"/>
    <property type="evidence" value="ECO:0000318"/>
    <property type="project" value="GO_Central"/>
</dbReference>
<dbReference type="PROSITE" id="PS50011">
    <property type="entry name" value="PROTEIN_KINASE_DOM"/>
    <property type="match status" value="1"/>
</dbReference>
<feature type="domain" description="Protein kinase" evidence="2">
    <location>
        <begin position="42"/>
        <end position="304"/>
    </location>
</feature>
<dbReference type="GeneID" id="5012187"/>
<dbReference type="FunFam" id="1.10.510.10:FF:001341">
    <property type="entry name" value="Uncharacterized protein"/>
    <property type="match status" value="1"/>
</dbReference>
<name>A0BKC9_PARTE</name>
<organism evidence="3 4">
    <name type="scientific">Paramecium tetraurelia</name>
    <dbReference type="NCBI Taxonomy" id="5888"/>
    <lineage>
        <taxon>Eukaryota</taxon>
        <taxon>Sar</taxon>
        <taxon>Alveolata</taxon>
        <taxon>Ciliophora</taxon>
        <taxon>Intramacronucleata</taxon>
        <taxon>Oligohymenophorea</taxon>
        <taxon>Peniculida</taxon>
        <taxon>Parameciidae</taxon>
        <taxon>Paramecium</taxon>
    </lineage>
</organism>
<evidence type="ECO:0000313" key="3">
    <source>
        <dbReference type="EMBL" id="CAK58996.1"/>
    </source>
</evidence>
<dbReference type="Pfam" id="PF00069">
    <property type="entry name" value="Pkinase"/>
    <property type="match status" value="1"/>
</dbReference>
<dbReference type="RefSeq" id="XP_001426394.1">
    <property type="nucleotide sequence ID" value="XM_001426357.1"/>
</dbReference>
<dbReference type="KEGG" id="ptm:GSPATT00029627001"/>
<reference evidence="3 4" key="1">
    <citation type="journal article" date="2006" name="Nature">
        <title>Global trends of whole-genome duplications revealed by the ciliate Paramecium tetraurelia.</title>
        <authorList>
            <consortium name="Genoscope"/>
            <person name="Aury J.-M."/>
            <person name="Jaillon O."/>
            <person name="Duret L."/>
            <person name="Noel B."/>
            <person name="Jubin C."/>
            <person name="Porcel B.M."/>
            <person name="Segurens B."/>
            <person name="Daubin V."/>
            <person name="Anthouard V."/>
            <person name="Aiach N."/>
            <person name="Arnaiz O."/>
            <person name="Billaut A."/>
            <person name="Beisson J."/>
            <person name="Blanc I."/>
            <person name="Bouhouche K."/>
            <person name="Camara F."/>
            <person name="Duharcourt S."/>
            <person name="Guigo R."/>
            <person name="Gogendeau D."/>
            <person name="Katinka M."/>
            <person name="Keller A.-M."/>
            <person name="Kissmehl R."/>
            <person name="Klotz C."/>
            <person name="Koll F."/>
            <person name="Le Moue A."/>
            <person name="Lepere C."/>
            <person name="Malinsky S."/>
            <person name="Nowacki M."/>
            <person name="Nowak J.K."/>
            <person name="Plattner H."/>
            <person name="Poulain J."/>
            <person name="Ruiz F."/>
            <person name="Serrano V."/>
            <person name="Zagulski M."/>
            <person name="Dessen P."/>
            <person name="Betermier M."/>
            <person name="Weissenbach J."/>
            <person name="Scarpelli C."/>
            <person name="Schachter V."/>
            <person name="Sperling L."/>
            <person name="Meyer E."/>
            <person name="Cohen J."/>
            <person name="Wincker P."/>
        </authorList>
    </citation>
    <scope>NUCLEOTIDE SEQUENCE [LARGE SCALE GENOMIC DNA]</scope>
    <source>
        <strain evidence="3 4">Stock d4-2</strain>
    </source>
</reference>
<dbReference type="SUPFAM" id="SSF56112">
    <property type="entry name" value="Protein kinase-like (PK-like)"/>
    <property type="match status" value="1"/>
</dbReference>
<dbReference type="InterPro" id="IPR008271">
    <property type="entry name" value="Ser/Thr_kinase_AS"/>
</dbReference>
<dbReference type="PANTHER" id="PTHR44167">
    <property type="entry name" value="OVARIAN-SPECIFIC SERINE/THREONINE-PROTEIN KINASE LOK-RELATED"/>
    <property type="match status" value="1"/>
</dbReference>
<dbReference type="InParanoid" id="A0BKC9"/>